<reference evidence="3" key="1">
    <citation type="journal article" date="2017" name="Cell">
        <title>Insights into land plant evolution garnered from the Marchantia polymorpha genome.</title>
        <authorList>
            <person name="Bowman J.L."/>
            <person name="Kohchi T."/>
            <person name="Yamato K.T."/>
            <person name="Jenkins J."/>
            <person name="Shu S."/>
            <person name="Ishizaki K."/>
            <person name="Yamaoka S."/>
            <person name="Nishihama R."/>
            <person name="Nakamura Y."/>
            <person name="Berger F."/>
            <person name="Adam C."/>
            <person name="Aki S.S."/>
            <person name="Althoff F."/>
            <person name="Araki T."/>
            <person name="Arteaga-Vazquez M.A."/>
            <person name="Balasubrmanian S."/>
            <person name="Barry K."/>
            <person name="Bauer D."/>
            <person name="Boehm C.R."/>
            <person name="Briginshaw L."/>
            <person name="Caballero-Perez J."/>
            <person name="Catarino B."/>
            <person name="Chen F."/>
            <person name="Chiyoda S."/>
            <person name="Chovatia M."/>
            <person name="Davies K.M."/>
            <person name="Delmans M."/>
            <person name="Demura T."/>
            <person name="Dierschke T."/>
            <person name="Dolan L."/>
            <person name="Dorantes-Acosta A.E."/>
            <person name="Eklund D.M."/>
            <person name="Florent S.N."/>
            <person name="Flores-Sandoval E."/>
            <person name="Fujiyama A."/>
            <person name="Fukuzawa H."/>
            <person name="Galik B."/>
            <person name="Grimanelli D."/>
            <person name="Grimwood J."/>
            <person name="Grossniklaus U."/>
            <person name="Hamada T."/>
            <person name="Haseloff J."/>
            <person name="Hetherington A.J."/>
            <person name="Higo A."/>
            <person name="Hirakawa Y."/>
            <person name="Hundley H.N."/>
            <person name="Ikeda Y."/>
            <person name="Inoue K."/>
            <person name="Inoue S.I."/>
            <person name="Ishida S."/>
            <person name="Jia Q."/>
            <person name="Kakita M."/>
            <person name="Kanazawa T."/>
            <person name="Kawai Y."/>
            <person name="Kawashima T."/>
            <person name="Kennedy M."/>
            <person name="Kinose K."/>
            <person name="Kinoshita T."/>
            <person name="Kohara Y."/>
            <person name="Koide E."/>
            <person name="Komatsu K."/>
            <person name="Kopischke S."/>
            <person name="Kubo M."/>
            <person name="Kyozuka J."/>
            <person name="Lagercrantz U."/>
            <person name="Lin S.S."/>
            <person name="Lindquist E."/>
            <person name="Lipzen A.M."/>
            <person name="Lu C.W."/>
            <person name="De Luna E."/>
            <person name="Martienssen R.A."/>
            <person name="Minamino N."/>
            <person name="Mizutani M."/>
            <person name="Mizutani M."/>
            <person name="Mochizuki N."/>
            <person name="Monte I."/>
            <person name="Mosher R."/>
            <person name="Nagasaki H."/>
            <person name="Nakagami H."/>
            <person name="Naramoto S."/>
            <person name="Nishitani K."/>
            <person name="Ohtani M."/>
            <person name="Okamoto T."/>
            <person name="Okumura M."/>
            <person name="Phillips J."/>
            <person name="Pollak B."/>
            <person name="Reinders A."/>
            <person name="Rovekamp M."/>
            <person name="Sano R."/>
            <person name="Sawa S."/>
            <person name="Schmid M.W."/>
            <person name="Shirakawa M."/>
            <person name="Solano R."/>
            <person name="Spunde A."/>
            <person name="Suetsugu N."/>
            <person name="Sugano S."/>
            <person name="Sugiyama A."/>
            <person name="Sun R."/>
            <person name="Suzuki Y."/>
            <person name="Takenaka M."/>
            <person name="Takezawa D."/>
            <person name="Tomogane H."/>
            <person name="Tsuzuki M."/>
            <person name="Ueda T."/>
            <person name="Umeda M."/>
            <person name="Ward J.M."/>
            <person name="Watanabe Y."/>
            <person name="Yazaki K."/>
            <person name="Yokoyama R."/>
            <person name="Yoshitake Y."/>
            <person name="Yotsui I."/>
            <person name="Zachgo S."/>
            <person name="Schmutz J."/>
        </authorList>
    </citation>
    <scope>NUCLEOTIDE SEQUENCE [LARGE SCALE GENOMIC DNA]</scope>
    <source>
        <strain evidence="3">Tak-1</strain>
    </source>
</reference>
<dbReference type="AlphaFoldDB" id="A0A2R6X791"/>
<protein>
    <submittedName>
        <fullName evidence="2">Uncharacterized protein</fullName>
    </submittedName>
</protein>
<evidence type="ECO:0000313" key="2">
    <source>
        <dbReference type="EMBL" id="PTQ41967.1"/>
    </source>
</evidence>
<proteinExistence type="predicted"/>
<feature type="region of interest" description="Disordered" evidence="1">
    <location>
        <begin position="25"/>
        <end position="54"/>
    </location>
</feature>
<name>A0A2R6X791_MARPO</name>
<evidence type="ECO:0000256" key="1">
    <source>
        <dbReference type="SAM" id="MobiDB-lite"/>
    </source>
</evidence>
<evidence type="ECO:0000313" key="3">
    <source>
        <dbReference type="Proteomes" id="UP000244005"/>
    </source>
</evidence>
<dbReference type="Proteomes" id="UP000244005">
    <property type="component" value="Unassembled WGS sequence"/>
</dbReference>
<organism evidence="2 3">
    <name type="scientific">Marchantia polymorpha</name>
    <name type="common">Common liverwort</name>
    <name type="synonym">Marchantia aquatica</name>
    <dbReference type="NCBI Taxonomy" id="3197"/>
    <lineage>
        <taxon>Eukaryota</taxon>
        <taxon>Viridiplantae</taxon>
        <taxon>Streptophyta</taxon>
        <taxon>Embryophyta</taxon>
        <taxon>Marchantiophyta</taxon>
        <taxon>Marchantiopsida</taxon>
        <taxon>Marchantiidae</taxon>
        <taxon>Marchantiales</taxon>
        <taxon>Marchantiaceae</taxon>
        <taxon>Marchantia</taxon>
    </lineage>
</organism>
<gene>
    <name evidence="2" type="ORF">MARPO_0032s0132</name>
</gene>
<dbReference type="EMBL" id="KZ772704">
    <property type="protein sequence ID" value="PTQ41967.1"/>
    <property type="molecule type" value="Genomic_DNA"/>
</dbReference>
<keyword evidence="3" id="KW-1185">Reference proteome</keyword>
<sequence length="105" mass="11207">MRKTQSPRPASSAASECNGCVRRQRSCGRRRQVPPAAHSGYGFPGTSPGPRAQGSAYRMHWAVAHVRALVTSSAGQQPVPALIPSGCNLLQPLQTPDKIMGDRVM</sequence>
<accession>A0A2R6X791</accession>